<dbReference type="EMBL" id="JAKIKS010000102">
    <property type="protein sequence ID" value="MCL1126692.1"/>
    <property type="molecule type" value="Genomic_DNA"/>
</dbReference>
<gene>
    <name evidence="1" type="ORF">L2764_19940</name>
</gene>
<accession>A0ABT0LG58</accession>
<name>A0ABT0LG58_9GAMM</name>
<dbReference type="RefSeq" id="WP_248942107.1">
    <property type="nucleotide sequence ID" value="NZ_JAKIKS010000102.1"/>
</dbReference>
<reference evidence="1 2" key="1">
    <citation type="submission" date="2022-01" db="EMBL/GenBank/DDBJ databases">
        <title>Whole genome-based taxonomy of the Shewanellaceae.</title>
        <authorList>
            <person name="Martin-Rodriguez A.J."/>
        </authorList>
    </citation>
    <scope>NUCLEOTIDE SEQUENCE [LARGE SCALE GENOMIC DNA]</scope>
    <source>
        <strain evidence="1 2">DSM 17177</strain>
    </source>
</reference>
<keyword evidence="2" id="KW-1185">Reference proteome</keyword>
<sequence>MRLSPYQSFYSIVRIFFAIALLQFVAANVEADTLAVSNGLISSNGNIYLNTPFSQKIKIIPVTDLQSQCYFSTYSSMHLAVDNEATFMNSNQSNVMKGVVMSDSQNVVDIDKPNHVIDFCEECKCHGGHIVFTSSLNFVVSLPLSIPANTQNSQYWPPALLVHAKPPIV</sequence>
<organism evidence="1 2">
    <name type="scientific">Shewanella surugensis</name>
    <dbReference type="NCBI Taxonomy" id="212020"/>
    <lineage>
        <taxon>Bacteria</taxon>
        <taxon>Pseudomonadati</taxon>
        <taxon>Pseudomonadota</taxon>
        <taxon>Gammaproteobacteria</taxon>
        <taxon>Alteromonadales</taxon>
        <taxon>Shewanellaceae</taxon>
        <taxon>Shewanella</taxon>
    </lineage>
</organism>
<comment type="caution">
    <text evidence="1">The sequence shown here is derived from an EMBL/GenBank/DDBJ whole genome shotgun (WGS) entry which is preliminary data.</text>
</comment>
<evidence type="ECO:0000313" key="2">
    <source>
        <dbReference type="Proteomes" id="UP001203423"/>
    </source>
</evidence>
<evidence type="ECO:0008006" key="3">
    <source>
        <dbReference type="Google" id="ProtNLM"/>
    </source>
</evidence>
<dbReference type="Proteomes" id="UP001203423">
    <property type="component" value="Unassembled WGS sequence"/>
</dbReference>
<proteinExistence type="predicted"/>
<protein>
    <recommendedName>
        <fullName evidence="3">DUF4402 domain-containing protein</fullName>
    </recommendedName>
</protein>
<evidence type="ECO:0000313" key="1">
    <source>
        <dbReference type="EMBL" id="MCL1126692.1"/>
    </source>
</evidence>